<accession>A0A2K3KLC8</accession>
<reference evidence="1 3" key="2">
    <citation type="journal article" date="2017" name="Front. Plant Sci.">
        <title>Gene Classification and Mining of Molecular Markers Useful in Red Clover (Trifolium pratense) Breeding.</title>
        <authorList>
            <person name="Istvanek J."/>
            <person name="Dluhosova J."/>
            <person name="Dluhos P."/>
            <person name="Patkova L."/>
            <person name="Nedelnik J."/>
            <person name="Repkova J."/>
        </authorList>
    </citation>
    <scope>NUCLEOTIDE SEQUENCE [LARGE SCALE GENOMIC DNA]</scope>
    <source>
        <strain evidence="3">cv. Tatra</strain>
        <tissue evidence="1">Young leaves</tissue>
    </source>
</reference>
<dbReference type="EMBL" id="ASHM01101043">
    <property type="protein sequence ID" value="PNX67105.1"/>
    <property type="molecule type" value="Genomic_DNA"/>
</dbReference>
<reference evidence="1 3" key="1">
    <citation type="journal article" date="2014" name="Am. J. Bot.">
        <title>Genome assembly and annotation for red clover (Trifolium pratense; Fabaceae).</title>
        <authorList>
            <person name="Istvanek J."/>
            <person name="Jaros M."/>
            <person name="Krenek A."/>
            <person name="Repkova J."/>
        </authorList>
    </citation>
    <scope>NUCLEOTIDE SEQUENCE [LARGE SCALE GENOMIC DNA]</scope>
    <source>
        <strain evidence="3">cv. Tatra</strain>
        <tissue evidence="1">Young leaves</tissue>
    </source>
</reference>
<proteinExistence type="predicted"/>
<name>A0A2K3KLC8_TRIPR</name>
<evidence type="ECO:0000313" key="1">
    <source>
        <dbReference type="EMBL" id="PNX67105.1"/>
    </source>
</evidence>
<evidence type="ECO:0000313" key="2">
    <source>
        <dbReference type="EMBL" id="PNX89486.1"/>
    </source>
</evidence>
<dbReference type="Proteomes" id="UP000236291">
    <property type="component" value="Unassembled WGS sequence"/>
</dbReference>
<evidence type="ECO:0000313" key="3">
    <source>
        <dbReference type="Proteomes" id="UP000236291"/>
    </source>
</evidence>
<gene>
    <name evidence="2" type="ORF">L195_g045606</name>
    <name evidence="1" type="ORF">L195_g055448</name>
</gene>
<protein>
    <submittedName>
        <fullName evidence="1">Uncharacterized protein</fullName>
    </submittedName>
</protein>
<organism evidence="1 3">
    <name type="scientific">Trifolium pratense</name>
    <name type="common">Red clover</name>
    <dbReference type="NCBI Taxonomy" id="57577"/>
    <lineage>
        <taxon>Eukaryota</taxon>
        <taxon>Viridiplantae</taxon>
        <taxon>Streptophyta</taxon>
        <taxon>Embryophyta</taxon>
        <taxon>Tracheophyta</taxon>
        <taxon>Spermatophyta</taxon>
        <taxon>Magnoliopsida</taxon>
        <taxon>eudicotyledons</taxon>
        <taxon>Gunneridae</taxon>
        <taxon>Pentapetalae</taxon>
        <taxon>rosids</taxon>
        <taxon>fabids</taxon>
        <taxon>Fabales</taxon>
        <taxon>Fabaceae</taxon>
        <taxon>Papilionoideae</taxon>
        <taxon>50 kb inversion clade</taxon>
        <taxon>NPAAA clade</taxon>
        <taxon>Hologalegina</taxon>
        <taxon>IRL clade</taxon>
        <taxon>Trifolieae</taxon>
        <taxon>Trifolium</taxon>
    </lineage>
</organism>
<dbReference type="EMBL" id="ASHM01059957">
    <property type="protein sequence ID" value="PNX89486.1"/>
    <property type="molecule type" value="Genomic_DNA"/>
</dbReference>
<sequence>MEQNNGKCALRRAVEEEIDSERVDGVENVISEIDCLKFEEHGNNTIWGLHMIPFLSVIRF</sequence>
<dbReference type="AlphaFoldDB" id="A0A2K3KLC8"/>
<comment type="caution">
    <text evidence="1">The sequence shown here is derived from an EMBL/GenBank/DDBJ whole genome shotgun (WGS) entry which is preliminary data.</text>
</comment>